<evidence type="ECO:0000313" key="4">
    <source>
        <dbReference type="EMBL" id="KAH0570350.1"/>
    </source>
</evidence>
<keyword evidence="2" id="KW-1133">Transmembrane helix</keyword>
<dbReference type="AlphaFoldDB" id="V6M2A2"/>
<dbReference type="PANTHER" id="PTHR16189">
    <property type="entry name" value="TRANSMEMBRANE PROTEIN 104-RELATED"/>
    <property type="match status" value="1"/>
</dbReference>
<protein>
    <submittedName>
        <fullName evidence="3 4">Amino acid transporter</fullName>
    </submittedName>
</protein>
<feature type="transmembrane region" description="Helical" evidence="2">
    <location>
        <begin position="390"/>
        <end position="410"/>
    </location>
</feature>
<dbReference type="GO" id="GO:0016020">
    <property type="term" value="C:membrane"/>
    <property type="evidence" value="ECO:0007669"/>
    <property type="project" value="UniProtKB-SubCell"/>
</dbReference>
<feature type="transmembrane region" description="Helical" evidence="2">
    <location>
        <begin position="461"/>
        <end position="482"/>
    </location>
</feature>
<feature type="transmembrane region" description="Helical" evidence="2">
    <location>
        <begin position="210"/>
        <end position="232"/>
    </location>
</feature>
<feature type="transmembrane region" description="Helical" evidence="2">
    <location>
        <begin position="293"/>
        <end position="313"/>
    </location>
</feature>
<organism evidence="3">
    <name type="scientific">Spironucleus salmonicida</name>
    <dbReference type="NCBI Taxonomy" id="348837"/>
    <lineage>
        <taxon>Eukaryota</taxon>
        <taxon>Metamonada</taxon>
        <taxon>Diplomonadida</taxon>
        <taxon>Hexamitidae</taxon>
        <taxon>Hexamitinae</taxon>
        <taxon>Spironucleus</taxon>
    </lineage>
</organism>
<keyword evidence="2" id="KW-0472">Membrane</keyword>
<evidence type="ECO:0000256" key="2">
    <source>
        <dbReference type="SAM" id="Phobius"/>
    </source>
</evidence>
<name>V6M2A2_9EUKA</name>
<evidence type="ECO:0000256" key="1">
    <source>
        <dbReference type="ARBA" id="ARBA00004141"/>
    </source>
</evidence>
<feature type="transmembrane region" description="Helical" evidence="2">
    <location>
        <begin position="416"/>
        <end position="436"/>
    </location>
</feature>
<dbReference type="EMBL" id="KI546042">
    <property type="protein sequence ID" value="EST47354.1"/>
    <property type="molecule type" value="Genomic_DNA"/>
</dbReference>
<dbReference type="Proteomes" id="UP000018208">
    <property type="component" value="Unassembled WGS sequence"/>
</dbReference>
<reference evidence="4" key="2">
    <citation type="submission" date="2020-12" db="EMBL/GenBank/DDBJ databases">
        <title>New Spironucleus salmonicida genome in near-complete chromosomes.</title>
        <authorList>
            <person name="Xu F."/>
            <person name="Kurt Z."/>
            <person name="Jimenez-Gonzalez A."/>
            <person name="Astvaldsson A."/>
            <person name="Andersson J.O."/>
            <person name="Svard S.G."/>
        </authorList>
    </citation>
    <scope>NUCLEOTIDE SEQUENCE</scope>
    <source>
        <strain evidence="4">ATCC 50377</strain>
    </source>
</reference>
<dbReference type="VEuPathDB" id="GiardiaDB:SS50377_28327"/>
<sequence>MRTYKAYTVSALLINFAMGTGVLNLPKTVANASILVSFAILTLVTFQAYLLARYTLDSLARTFAIQRTTSEQQQQIPHLGSTENIMISYENTHGFIAEKPDYQIPNNFTFQFSELCHIYWGKTGFIIYQVTIIFFLFGAIWGYASVVAQSISSVVPFGANWECADPCGDSYSEICNVAYYIWTYAALVYCCIMVFFDLSNQNILQGIFTIFRLVSVGGIALITFISIFIGPFNPDGSNVSNEVKQVYIQDTPIFQFSTQSFGSIFSSSAYAIILHSCIPNVVQPTMIDQQKYLNHSITGAFLIMYVIMGFVSYPGGLYFGNLGNQLITLNLIKWDGKSWNATSQPIWAAILSNIIRILPPIYVLGAIPINGITMADNVVAMFPTLKSKKYFIISIKLLCVIPPIIFGGFFRCISDIINITGLFGFVVLLAPAFILIKAKKNTKEAFGLVATPYSGFCDQDWIIILIMMFNIIGFGFAFYTVIVNFKGTS</sequence>
<evidence type="ECO:0000313" key="5">
    <source>
        <dbReference type="Proteomes" id="UP000018208"/>
    </source>
</evidence>
<proteinExistence type="predicted"/>
<feature type="transmembrane region" description="Helical" evidence="2">
    <location>
        <begin position="29"/>
        <end position="52"/>
    </location>
</feature>
<accession>V6M2A2</accession>
<reference evidence="3 4" key="1">
    <citation type="journal article" date="2014" name="PLoS Genet.">
        <title>The Genome of Spironucleus salmonicida Highlights a Fish Pathogen Adapted to Fluctuating Environments.</title>
        <authorList>
            <person name="Xu F."/>
            <person name="Jerlstrom-Hultqvist J."/>
            <person name="Einarsson E."/>
            <person name="Astvaldsson A."/>
            <person name="Svard S.G."/>
            <person name="Andersson J.O."/>
        </authorList>
    </citation>
    <scope>NUCLEOTIDE SEQUENCE</scope>
    <source>
        <strain evidence="4">ATCC 50377</strain>
    </source>
</reference>
<gene>
    <name evidence="3" type="ORF">SS50377_12562</name>
    <name evidence="4" type="ORF">SS50377_28327</name>
</gene>
<dbReference type="OrthoDB" id="10254929at2759"/>
<keyword evidence="2" id="KW-0812">Transmembrane</keyword>
<comment type="subcellular location">
    <subcellularLocation>
        <location evidence="1">Membrane</location>
        <topology evidence="1">Multi-pass membrane protein</topology>
    </subcellularLocation>
</comment>
<dbReference type="PANTHER" id="PTHR16189:SF0">
    <property type="entry name" value="TRANSMEMBRANE PROTEIN 104"/>
    <property type="match status" value="1"/>
</dbReference>
<evidence type="ECO:0000313" key="3">
    <source>
        <dbReference type="EMBL" id="EST47354.1"/>
    </source>
</evidence>
<feature type="transmembrane region" description="Helical" evidence="2">
    <location>
        <begin position="346"/>
        <end position="369"/>
    </location>
</feature>
<feature type="transmembrane region" description="Helical" evidence="2">
    <location>
        <begin position="125"/>
        <end position="144"/>
    </location>
</feature>
<dbReference type="EMBL" id="AUWU02000008">
    <property type="protein sequence ID" value="KAH0570350.1"/>
    <property type="molecule type" value="Genomic_DNA"/>
</dbReference>
<keyword evidence="5" id="KW-1185">Reference proteome</keyword>
<feature type="transmembrane region" description="Helical" evidence="2">
    <location>
        <begin position="179"/>
        <end position="198"/>
    </location>
</feature>